<comment type="subunit">
    <text evidence="2">Homodimer.</text>
</comment>
<accession>T0LEM1</accession>
<dbReference type="Gene3D" id="1.10.10.60">
    <property type="entry name" value="Homeodomain-like"/>
    <property type="match status" value="1"/>
</dbReference>
<proteinExistence type="inferred from homology"/>
<comment type="similarity">
    <text evidence="2">Belongs to the RAP1 family.</text>
</comment>
<dbReference type="GO" id="GO:0031848">
    <property type="term" value="P:protection from non-homologous end joining at telomere"/>
    <property type="evidence" value="ECO:0007669"/>
    <property type="project" value="TreeGrafter"/>
</dbReference>
<reference evidence="6" key="1">
    <citation type="journal article" date="2013" name="Mol. Plant Microbe Interact.">
        <title>Global aspects of pacC regulation of pathogenicity genes in Colletotrichum gloeosporioides as revealed by transcriptome analysis.</title>
        <authorList>
            <person name="Alkan N."/>
            <person name="Meng X."/>
            <person name="Friedlander G."/>
            <person name="Reuveni E."/>
            <person name="Sukno S."/>
            <person name="Sherman A."/>
            <person name="Thon M."/>
            <person name="Fluhr R."/>
            <person name="Prusky D."/>
        </authorList>
    </citation>
    <scope>NUCLEOTIDE SEQUENCE [LARGE SCALE GENOMIC DNA]</scope>
    <source>
        <strain evidence="6">Cg-14</strain>
    </source>
</reference>
<dbReference type="InterPro" id="IPR036420">
    <property type="entry name" value="BRCT_dom_sf"/>
</dbReference>
<keyword evidence="2" id="KW-0779">Telomere</keyword>
<dbReference type="Gene3D" id="3.40.50.10190">
    <property type="entry name" value="BRCT domain"/>
    <property type="match status" value="1"/>
</dbReference>
<dbReference type="AlphaFoldDB" id="T0LEM1"/>
<keyword evidence="1 2" id="KW-0539">Nucleus</keyword>
<dbReference type="STRING" id="1237896.T0LEM1"/>
<organism evidence="5 6">
    <name type="scientific">Colletotrichum gloeosporioides (strain Cg-14)</name>
    <name type="common">Anthracnose fungus</name>
    <name type="synonym">Glomerella cingulata</name>
    <dbReference type="NCBI Taxonomy" id="1237896"/>
    <lineage>
        <taxon>Eukaryota</taxon>
        <taxon>Fungi</taxon>
        <taxon>Dikarya</taxon>
        <taxon>Ascomycota</taxon>
        <taxon>Pezizomycotina</taxon>
        <taxon>Sordariomycetes</taxon>
        <taxon>Hypocreomycetidae</taxon>
        <taxon>Glomerellales</taxon>
        <taxon>Glomerellaceae</taxon>
        <taxon>Colletotrichum</taxon>
        <taxon>Colletotrichum gloeosporioides species complex</taxon>
    </lineage>
</organism>
<dbReference type="Pfam" id="PF16589">
    <property type="entry name" value="BRCT_2"/>
    <property type="match status" value="1"/>
</dbReference>
<comment type="subcellular location">
    <subcellularLocation>
        <location evidence="2">Nucleus</location>
    </subcellularLocation>
    <subcellularLocation>
        <location evidence="2">Chromosome</location>
        <location evidence="2">Telomere</location>
    </subcellularLocation>
</comment>
<dbReference type="OMA" id="DKYQINQ"/>
<comment type="caution">
    <text evidence="5">The sequence shown here is derived from an EMBL/GenBank/DDBJ whole genome shotgun (WGS) entry which is preliminary data.</text>
</comment>
<dbReference type="GO" id="GO:0010833">
    <property type="term" value="P:telomere maintenance via telomere lengthening"/>
    <property type="evidence" value="ECO:0007669"/>
    <property type="project" value="UniProtKB-UniRule"/>
</dbReference>
<dbReference type="PANTHER" id="PTHR16466">
    <property type="entry name" value="TELOMERE REPEAT-BINDING FACTOR 2-INTERACTING PROTEIN 1"/>
    <property type="match status" value="1"/>
</dbReference>
<evidence type="ECO:0000256" key="2">
    <source>
        <dbReference type="RuleBase" id="RU367107"/>
    </source>
</evidence>
<sequence>MSTAIVYEGVPGAQGTLFQGKKFFVTQRVPGRTTILDLIKQNGGKIVKLDKHADLVIADHVRRDCPPDSLSWKFIKDSVQYGAMQEEDKYQINQSPMAARPVGSTKPAKGTRTPFTNADDAELARWVLSHTKTSGNDIYQKFEQIVGPPIT</sequence>
<evidence type="ECO:0000313" key="6">
    <source>
        <dbReference type="Proteomes" id="UP000015530"/>
    </source>
</evidence>
<dbReference type="GO" id="GO:0070187">
    <property type="term" value="C:shelterin complex"/>
    <property type="evidence" value="ECO:0007669"/>
    <property type="project" value="TreeGrafter"/>
</dbReference>
<keyword evidence="2" id="KW-0158">Chromosome</keyword>
<gene>
    <name evidence="5" type="ORF">CGLO_10621</name>
</gene>
<dbReference type="PANTHER" id="PTHR16466:SF6">
    <property type="entry name" value="TELOMERIC REPEAT-BINDING FACTOR 2-INTERACTING PROTEIN 1"/>
    <property type="match status" value="1"/>
</dbReference>
<dbReference type="OrthoDB" id="435460at2759"/>
<dbReference type="InterPro" id="IPR039595">
    <property type="entry name" value="TE2IP/Rap1"/>
</dbReference>
<protein>
    <recommendedName>
        <fullName evidence="2">DNA-binding protein RAP1</fullName>
    </recommendedName>
</protein>
<dbReference type="SUPFAM" id="SSF52113">
    <property type="entry name" value="BRCT domain"/>
    <property type="match status" value="1"/>
</dbReference>
<evidence type="ECO:0000313" key="5">
    <source>
        <dbReference type="EMBL" id="EQB49986.1"/>
    </source>
</evidence>
<evidence type="ECO:0000256" key="3">
    <source>
        <dbReference type="SAM" id="MobiDB-lite"/>
    </source>
</evidence>
<dbReference type="GO" id="GO:0042162">
    <property type="term" value="F:telomeric DNA binding"/>
    <property type="evidence" value="ECO:0007669"/>
    <property type="project" value="TreeGrafter"/>
</dbReference>
<dbReference type="PROSITE" id="PS50172">
    <property type="entry name" value="BRCT"/>
    <property type="match status" value="1"/>
</dbReference>
<evidence type="ECO:0000256" key="1">
    <source>
        <dbReference type="ARBA" id="ARBA00023242"/>
    </source>
</evidence>
<dbReference type="Proteomes" id="UP000015530">
    <property type="component" value="Unassembled WGS sequence"/>
</dbReference>
<feature type="domain" description="BRCT" evidence="4">
    <location>
        <begin position="13"/>
        <end position="92"/>
    </location>
</feature>
<name>T0LEM1_COLGC</name>
<dbReference type="InterPro" id="IPR001357">
    <property type="entry name" value="BRCT_dom"/>
</dbReference>
<dbReference type="HOGENOM" id="CLU_1731322_0_0_1"/>
<evidence type="ECO:0000259" key="4">
    <source>
        <dbReference type="PROSITE" id="PS50172"/>
    </source>
</evidence>
<dbReference type="EMBL" id="AMYD01002174">
    <property type="protein sequence ID" value="EQB49986.1"/>
    <property type="molecule type" value="Genomic_DNA"/>
</dbReference>
<comment type="function">
    <text evidence="2">Involved in the regulation of telomere length, clustering and has a specific role in telomere position effect (TPE).</text>
</comment>
<feature type="region of interest" description="Disordered" evidence="3">
    <location>
        <begin position="92"/>
        <end position="115"/>
    </location>
</feature>